<gene>
    <name evidence="2" type="ORF">KIN34_03675</name>
</gene>
<name>A0ABS5TW93_9CELL</name>
<dbReference type="PANTHER" id="PTHR24094:SF15">
    <property type="entry name" value="AMP-DEPENDENT SYNTHETASE_LIGASE DOMAIN-CONTAINING PROTEIN-RELATED"/>
    <property type="match status" value="1"/>
</dbReference>
<evidence type="ECO:0000313" key="2">
    <source>
        <dbReference type="EMBL" id="MBT0993384.1"/>
    </source>
</evidence>
<dbReference type="EMBL" id="JAHBOH010000001">
    <property type="protein sequence ID" value="MBT0993384.1"/>
    <property type="molecule type" value="Genomic_DNA"/>
</dbReference>
<accession>A0ABS5TW93</accession>
<dbReference type="PANTHER" id="PTHR24094">
    <property type="entry name" value="SECRETED PROTEIN"/>
    <property type="match status" value="1"/>
</dbReference>
<feature type="domain" description="GmrSD restriction endonucleases C-terminal" evidence="1">
    <location>
        <begin position="96"/>
        <end position="230"/>
    </location>
</feature>
<evidence type="ECO:0000259" key="1">
    <source>
        <dbReference type="Pfam" id="PF07510"/>
    </source>
</evidence>
<proteinExistence type="predicted"/>
<protein>
    <submittedName>
        <fullName evidence="2">DUF1524 domain-containing protein</fullName>
    </submittedName>
</protein>
<comment type="caution">
    <text evidence="2">The sequence shown here is derived from an EMBL/GenBank/DDBJ whole genome shotgun (WGS) entry which is preliminary data.</text>
</comment>
<dbReference type="InterPro" id="IPR011089">
    <property type="entry name" value="GmrSD_C"/>
</dbReference>
<dbReference type="Pfam" id="PF07510">
    <property type="entry name" value="GmrSD_C"/>
    <property type="match status" value="1"/>
</dbReference>
<dbReference type="Proteomes" id="UP000722125">
    <property type="component" value="Unassembled WGS sequence"/>
</dbReference>
<organism evidence="2 3">
    <name type="scientific">Cellulomonas fulva</name>
    <dbReference type="NCBI Taxonomy" id="2835530"/>
    <lineage>
        <taxon>Bacteria</taxon>
        <taxon>Bacillati</taxon>
        <taxon>Actinomycetota</taxon>
        <taxon>Actinomycetes</taxon>
        <taxon>Micrococcales</taxon>
        <taxon>Cellulomonadaceae</taxon>
        <taxon>Cellulomonas</taxon>
    </lineage>
</organism>
<sequence>MGVQAVTWALAWRVRPWLRESWRPLVVLALALLAGLGGPELVAEHASARYPVTAADLASGRAALADLVVAPRTGAESYEREEFGAAWDDVDGNGCDTRDDVLRRDLLGPRLDVDGCTVLAGVLDDPYTGARIEFARGPDSADVQIDHVVALADAWASGARTWDPALRRAFANDPANLLAVDGPANQDKGAADADAWLPPDQGYACVYALLQVRVKSAYGLRVTPDERAALEDALSTCVTV</sequence>
<evidence type="ECO:0000313" key="3">
    <source>
        <dbReference type="Proteomes" id="UP000722125"/>
    </source>
</evidence>
<keyword evidence="3" id="KW-1185">Reference proteome</keyword>
<reference evidence="2 3" key="1">
    <citation type="submission" date="2021-05" db="EMBL/GenBank/DDBJ databases">
        <title>Description of Cellulomonas sp. DKR-3 sp. nov.</title>
        <authorList>
            <person name="Dahal R.H."/>
            <person name="Chaudhary D.K."/>
        </authorList>
    </citation>
    <scope>NUCLEOTIDE SEQUENCE [LARGE SCALE GENOMIC DNA]</scope>
    <source>
        <strain evidence="2 3">DKR-3</strain>
    </source>
</reference>